<dbReference type="Proteomes" id="UP000094691">
    <property type="component" value="Plasmid LJBSp1"/>
</dbReference>
<feature type="transmembrane region" description="Helical" evidence="1">
    <location>
        <begin position="52"/>
        <end position="68"/>
    </location>
</feature>
<protein>
    <submittedName>
        <fullName evidence="2">Uncharacterized protein</fullName>
    </submittedName>
</protein>
<dbReference type="AlphaFoldDB" id="A0A9W3SN91"/>
<feature type="transmembrane region" description="Helical" evidence="1">
    <location>
        <begin position="12"/>
        <end position="32"/>
    </location>
</feature>
<feature type="transmembrane region" description="Helical" evidence="1">
    <location>
        <begin position="80"/>
        <end position="99"/>
    </location>
</feature>
<accession>A0A9W3SN91</accession>
<evidence type="ECO:0000313" key="3">
    <source>
        <dbReference type="Proteomes" id="UP000094691"/>
    </source>
</evidence>
<evidence type="ECO:0000313" key="2">
    <source>
        <dbReference type="EMBL" id="AOG27177.1"/>
    </source>
</evidence>
<feature type="transmembrane region" description="Helical" evidence="1">
    <location>
        <begin position="119"/>
        <end position="138"/>
    </location>
</feature>
<sequence length="141" mass="16185">MNAIVHIKLNLIISTIVGLLVALFFIFLPNIASILPARISNTLNNIYNLKSWSQLIPLYIVIFFVGLAKNISSLYSNNKMILLILLLLDIVQIMLFLFLFLDTPFFNKNYLYISKSSQFIFIFAFSIVFGFEIIGDLIRLL</sequence>
<gene>
    <name evidence="2" type="ORF">BBP16_10100</name>
</gene>
<organism evidence="2 3">
    <name type="scientific">Lactobacillus johnsonii</name>
    <dbReference type="NCBI Taxonomy" id="33959"/>
    <lineage>
        <taxon>Bacteria</taxon>
        <taxon>Bacillati</taxon>
        <taxon>Bacillota</taxon>
        <taxon>Bacilli</taxon>
        <taxon>Lactobacillales</taxon>
        <taxon>Lactobacillaceae</taxon>
        <taxon>Lactobacillus</taxon>
    </lineage>
</organism>
<keyword evidence="1" id="KW-0472">Membrane</keyword>
<reference evidence="2 3" key="1">
    <citation type="submission" date="2016-07" db="EMBL/GenBank/DDBJ databases">
        <title>Genome sequencing project for further understanding the molecular mechanisms of preventing non-alcoholic fatty liver disease.</title>
        <authorList>
            <person name="Wang H."/>
        </authorList>
    </citation>
    <scope>NUCLEOTIDE SEQUENCE [LARGE SCALE GENOMIC DNA]</scope>
    <source>
        <strain evidence="2 3">BS15</strain>
        <plasmid evidence="3">unnamed1</plasmid>
    </source>
</reference>
<geneLocation type="plasmid" evidence="3">
    <name>unnamed1</name>
</geneLocation>
<keyword evidence="1" id="KW-0812">Transmembrane</keyword>
<evidence type="ECO:0000256" key="1">
    <source>
        <dbReference type="SAM" id="Phobius"/>
    </source>
</evidence>
<name>A0A9W3SN91_LACJH</name>
<dbReference type="EMBL" id="CP016630">
    <property type="protein sequence ID" value="AOG27177.1"/>
    <property type="molecule type" value="Genomic_DNA"/>
</dbReference>
<keyword evidence="1" id="KW-1133">Transmembrane helix</keyword>
<keyword evidence="2" id="KW-0614">Plasmid</keyword>
<proteinExistence type="predicted"/>